<organism evidence="1 2">
    <name type="scientific">Granulicella arctica</name>
    <dbReference type="NCBI Taxonomy" id="940613"/>
    <lineage>
        <taxon>Bacteria</taxon>
        <taxon>Pseudomonadati</taxon>
        <taxon>Acidobacteriota</taxon>
        <taxon>Terriglobia</taxon>
        <taxon>Terriglobales</taxon>
        <taxon>Acidobacteriaceae</taxon>
        <taxon>Granulicella</taxon>
    </lineage>
</organism>
<keyword evidence="2" id="KW-1185">Reference proteome</keyword>
<evidence type="ECO:0000313" key="2">
    <source>
        <dbReference type="Proteomes" id="UP000589520"/>
    </source>
</evidence>
<accession>A0A7Y9TT55</accession>
<dbReference type="EMBL" id="JACCCW010000002">
    <property type="protein sequence ID" value="NYF79663.1"/>
    <property type="molecule type" value="Genomic_DNA"/>
</dbReference>
<gene>
    <name evidence="1" type="ORF">HDF17_001983</name>
</gene>
<dbReference type="Proteomes" id="UP000589520">
    <property type="component" value="Unassembled WGS sequence"/>
</dbReference>
<proteinExistence type="predicted"/>
<name>A0A7Y9TT55_9BACT</name>
<dbReference type="RefSeq" id="WP_179490469.1">
    <property type="nucleotide sequence ID" value="NZ_JACCCW010000002.1"/>
</dbReference>
<comment type="caution">
    <text evidence="1">The sequence shown here is derived from an EMBL/GenBank/DDBJ whole genome shotgun (WGS) entry which is preliminary data.</text>
</comment>
<dbReference type="AlphaFoldDB" id="A0A7Y9TT55"/>
<protein>
    <submittedName>
        <fullName evidence="1">Uncharacterized protein</fullName>
    </submittedName>
</protein>
<sequence>MIPLAMALFASLAQGQYFPKSSLDSNGHEFKAAWYSSQLRALQEPSLLALKETPSSESYRFLWLRSFHHPIAIRLEVKPDGSGILTTKVANGAGGFSPGVLSENGSHLLTQERTQAFLSLVDRLNFWNTPNPVNDQKGTDGSQWIIEGVKGGHYHVVDRWSPKSGVVRELGQMLAFDLAKMNIPENEIY</sequence>
<evidence type="ECO:0000313" key="1">
    <source>
        <dbReference type="EMBL" id="NYF79663.1"/>
    </source>
</evidence>
<reference evidence="1 2" key="1">
    <citation type="submission" date="2020-07" db="EMBL/GenBank/DDBJ databases">
        <title>Genomic Encyclopedia of Type Strains, Phase IV (KMG-V): Genome sequencing to study the core and pangenomes of soil and plant-associated prokaryotes.</title>
        <authorList>
            <person name="Whitman W."/>
        </authorList>
    </citation>
    <scope>NUCLEOTIDE SEQUENCE [LARGE SCALE GENOMIC DNA]</scope>
    <source>
        <strain evidence="1 2">X4EP2</strain>
    </source>
</reference>